<dbReference type="SMART" id="SM00382">
    <property type="entry name" value="AAA"/>
    <property type="match status" value="2"/>
</dbReference>
<dbReference type="KEGG" id="halt:IM660_04290"/>
<dbReference type="Proteomes" id="UP000593758">
    <property type="component" value="Chromosome"/>
</dbReference>
<evidence type="ECO:0000256" key="3">
    <source>
        <dbReference type="ARBA" id="ARBA00022741"/>
    </source>
</evidence>
<dbReference type="PROSITE" id="PS50893">
    <property type="entry name" value="ABC_TRANSPORTER_2"/>
    <property type="match status" value="2"/>
</dbReference>
<dbReference type="GO" id="GO:0042626">
    <property type="term" value="F:ATPase-coupled transmembrane transporter activity"/>
    <property type="evidence" value="ECO:0007669"/>
    <property type="project" value="TreeGrafter"/>
</dbReference>
<dbReference type="InterPro" id="IPR050095">
    <property type="entry name" value="ECF_ABC_transporter_ATP-bd"/>
</dbReference>
<sequence length="579" mass="59849">MVLQLREASVRYPRADAPVLHGVDLDLAAGERLLVLGRSGSGKSSLLRALAGVVPGTIEADVTGSWQVCGQDPRTTPVPELARHVATLTQDPADQLCLPTVVDEVGFALENRAVPPGEIGPRVEAALAAVGAGHLAGRRTSELSGGEGQRVALAAALVARPELLLLDEPTALLDPVAARDIGRLLAGLPEASLLIEHRLDELGALPERSLLLGPDGGVAALGRTVDLLAAEDVAGTGTWVPAGVEVARALRRLAGAPFQPDAAVSGESLGYGLRALDASLPRPRLGPAGSAAAGSAAAGSAPADGCREPGEVLLRADDVTVRRGDRAVVRQVDLQVRSGTITAVLGANGSGKSTLLLGLAGLLPADGVRGTGRVGMVFQNPEHQFLARSARGEIELGLQHETSGNTRDGRADAILASYGLAEVADRDPFRLSGGQQRRLSLAAMGAMADDMLLADEPTFGQDRRTTLAVADQLRRIARRGGAVVLVSHDLRLVASLADQVLLLAHGAPVASGPTADILTPDVLGRAGLRLPPLLEAWIADVHGDPQRLPALLDALDELALAELARDDASRYPDLVPSAR</sequence>
<dbReference type="GO" id="GO:0005524">
    <property type="term" value="F:ATP binding"/>
    <property type="evidence" value="ECO:0007669"/>
    <property type="project" value="UniProtKB-KW"/>
</dbReference>
<evidence type="ECO:0000256" key="5">
    <source>
        <dbReference type="SAM" id="MobiDB-lite"/>
    </source>
</evidence>
<dbReference type="SUPFAM" id="SSF52540">
    <property type="entry name" value="P-loop containing nucleoside triphosphate hydrolases"/>
    <property type="match status" value="2"/>
</dbReference>
<proteinExistence type="inferred from homology"/>
<feature type="compositionally biased region" description="Low complexity" evidence="5">
    <location>
        <begin position="287"/>
        <end position="303"/>
    </location>
</feature>
<accession>A0A7M1SWW3</accession>
<dbReference type="Pfam" id="PF00005">
    <property type="entry name" value="ABC_tran"/>
    <property type="match status" value="2"/>
</dbReference>
<reference evidence="7 8" key="1">
    <citation type="submission" date="2020-10" db="EMBL/GenBank/DDBJ databases">
        <title>Haloactinobacterium sp. RN3S43, a bacterium isolated from saline soil.</title>
        <authorList>
            <person name="Sun J.-Q."/>
        </authorList>
    </citation>
    <scope>NUCLEOTIDE SEQUENCE [LARGE SCALE GENOMIC DNA]</scope>
    <source>
        <strain evidence="7 8">RN3S43</strain>
    </source>
</reference>
<dbReference type="GO" id="GO:0016887">
    <property type="term" value="F:ATP hydrolysis activity"/>
    <property type="evidence" value="ECO:0007669"/>
    <property type="project" value="InterPro"/>
</dbReference>
<gene>
    <name evidence="7" type="ORF">IM660_04290</name>
</gene>
<feature type="region of interest" description="Disordered" evidence="5">
    <location>
        <begin position="287"/>
        <end position="308"/>
    </location>
</feature>
<comment type="similarity">
    <text evidence="1">Belongs to the ABC transporter superfamily.</text>
</comment>
<keyword evidence="8" id="KW-1185">Reference proteome</keyword>
<keyword evidence="3" id="KW-0547">Nucleotide-binding</keyword>
<dbReference type="PANTHER" id="PTHR43553">
    <property type="entry name" value="HEAVY METAL TRANSPORTER"/>
    <property type="match status" value="1"/>
</dbReference>
<dbReference type="PANTHER" id="PTHR43553:SF24">
    <property type="entry name" value="ENERGY-COUPLING FACTOR TRANSPORTER ATP-BINDING PROTEIN ECFA1"/>
    <property type="match status" value="1"/>
</dbReference>
<evidence type="ECO:0000313" key="8">
    <source>
        <dbReference type="Proteomes" id="UP000593758"/>
    </source>
</evidence>
<feature type="domain" description="ABC transporter" evidence="6">
    <location>
        <begin position="314"/>
        <end position="530"/>
    </location>
</feature>
<dbReference type="RefSeq" id="WP_193498175.1">
    <property type="nucleotide sequence ID" value="NZ_CP063169.1"/>
</dbReference>
<dbReference type="InterPro" id="IPR015856">
    <property type="entry name" value="ABC_transpr_CbiO/EcfA_su"/>
</dbReference>
<evidence type="ECO:0000256" key="4">
    <source>
        <dbReference type="ARBA" id="ARBA00022840"/>
    </source>
</evidence>
<evidence type="ECO:0000259" key="6">
    <source>
        <dbReference type="PROSITE" id="PS50893"/>
    </source>
</evidence>
<dbReference type="AlphaFoldDB" id="A0A7M1SWW3"/>
<dbReference type="Gene3D" id="3.40.50.300">
    <property type="entry name" value="P-loop containing nucleotide triphosphate hydrolases"/>
    <property type="match status" value="2"/>
</dbReference>
<dbReference type="InterPro" id="IPR003439">
    <property type="entry name" value="ABC_transporter-like_ATP-bd"/>
</dbReference>
<evidence type="ECO:0000256" key="1">
    <source>
        <dbReference type="ARBA" id="ARBA00005417"/>
    </source>
</evidence>
<dbReference type="InterPro" id="IPR003593">
    <property type="entry name" value="AAA+_ATPase"/>
</dbReference>
<dbReference type="CDD" id="cd03225">
    <property type="entry name" value="ABC_cobalt_CbiO_domain1"/>
    <property type="match status" value="2"/>
</dbReference>
<dbReference type="EMBL" id="CP063169">
    <property type="protein sequence ID" value="QOR71517.1"/>
    <property type="molecule type" value="Genomic_DNA"/>
</dbReference>
<protein>
    <submittedName>
        <fullName evidence="7">ABC transporter ATP-binding protein</fullName>
    </submittedName>
</protein>
<name>A0A7M1SWW3_9MICO</name>
<feature type="domain" description="ABC transporter" evidence="6">
    <location>
        <begin position="5"/>
        <end position="240"/>
    </location>
</feature>
<evidence type="ECO:0000313" key="7">
    <source>
        <dbReference type="EMBL" id="QOR71517.1"/>
    </source>
</evidence>
<keyword evidence="2" id="KW-0813">Transport</keyword>
<organism evidence="7 8">
    <name type="scientific">Ruania alkalisoli</name>
    <dbReference type="NCBI Taxonomy" id="2779775"/>
    <lineage>
        <taxon>Bacteria</taxon>
        <taxon>Bacillati</taxon>
        <taxon>Actinomycetota</taxon>
        <taxon>Actinomycetes</taxon>
        <taxon>Micrococcales</taxon>
        <taxon>Ruaniaceae</taxon>
        <taxon>Ruania</taxon>
    </lineage>
</organism>
<dbReference type="GO" id="GO:0043190">
    <property type="term" value="C:ATP-binding cassette (ABC) transporter complex"/>
    <property type="evidence" value="ECO:0007669"/>
    <property type="project" value="TreeGrafter"/>
</dbReference>
<keyword evidence="4 7" id="KW-0067">ATP-binding</keyword>
<evidence type="ECO:0000256" key="2">
    <source>
        <dbReference type="ARBA" id="ARBA00022448"/>
    </source>
</evidence>
<dbReference type="InterPro" id="IPR027417">
    <property type="entry name" value="P-loop_NTPase"/>
</dbReference>